<keyword evidence="5 7" id="KW-0808">Transferase</keyword>
<dbReference type="PANTHER" id="PTHR11265">
    <property type="entry name" value="S-ADENOSYL-METHYLTRANSFERASE MRAW"/>
    <property type="match status" value="1"/>
</dbReference>
<dbReference type="GO" id="GO:0005737">
    <property type="term" value="C:cytoplasm"/>
    <property type="evidence" value="ECO:0007669"/>
    <property type="project" value="UniProtKB-SubCell"/>
</dbReference>
<dbReference type="NCBIfam" id="TIGR00006">
    <property type="entry name" value="16S rRNA (cytosine(1402)-N(4))-methyltransferase RsmH"/>
    <property type="match status" value="1"/>
</dbReference>
<evidence type="ECO:0000256" key="5">
    <source>
        <dbReference type="ARBA" id="ARBA00022679"/>
    </source>
</evidence>
<feature type="binding site" evidence="7">
    <location>
        <position position="102"/>
    </location>
    <ligand>
        <name>S-adenosyl-L-methionine</name>
        <dbReference type="ChEBI" id="CHEBI:59789"/>
    </ligand>
</feature>
<organism evidence="8 9">
    <name type="scientific">Bowmanella dokdonensis</name>
    <dbReference type="NCBI Taxonomy" id="751969"/>
    <lineage>
        <taxon>Bacteria</taxon>
        <taxon>Pseudomonadati</taxon>
        <taxon>Pseudomonadota</taxon>
        <taxon>Gammaproteobacteria</taxon>
        <taxon>Alteromonadales</taxon>
        <taxon>Alteromonadaceae</taxon>
        <taxon>Bowmanella</taxon>
    </lineage>
</organism>
<feature type="binding site" evidence="7">
    <location>
        <position position="109"/>
    </location>
    <ligand>
        <name>S-adenosyl-L-methionine</name>
        <dbReference type="ChEBI" id="CHEBI:59789"/>
    </ligand>
</feature>
<evidence type="ECO:0000256" key="6">
    <source>
        <dbReference type="ARBA" id="ARBA00022691"/>
    </source>
</evidence>
<comment type="catalytic activity">
    <reaction evidence="7">
        <text>cytidine(1402) in 16S rRNA + S-adenosyl-L-methionine = N(4)-methylcytidine(1402) in 16S rRNA + S-adenosyl-L-homocysteine + H(+)</text>
        <dbReference type="Rhea" id="RHEA:42928"/>
        <dbReference type="Rhea" id="RHEA-COMP:10286"/>
        <dbReference type="Rhea" id="RHEA-COMP:10287"/>
        <dbReference type="ChEBI" id="CHEBI:15378"/>
        <dbReference type="ChEBI" id="CHEBI:57856"/>
        <dbReference type="ChEBI" id="CHEBI:59789"/>
        <dbReference type="ChEBI" id="CHEBI:74506"/>
        <dbReference type="ChEBI" id="CHEBI:82748"/>
        <dbReference type="EC" id="2.1.1.199"/>
    </reaction>
</comment>
<dbReference type="Gene3D" id="3.40.50.150">
    <property type="entry name" value="Vaccinia Virus protein VP39"/>
    <property type="match status" value="1"/>
</dbReference>
<dbReference type="Gene3D" id="1.10.150.170">
    <property type="entry name" value="Putative methyltransferase TM0872, insert domain"/>
    <property type="match status" value="1"/>
</dbReference>
<comment type="function">
    <text evidence="7">Specifically methylates the N4 position of cytidine in position 1402 (C1402) of 16S rRNA.</text>
</comment>
<reference evidence="8" key="1">
    <citation type="submission" date="2021-03" db="EMBL/GenBank/DDBJ databases">
        <title>novel species isolated from a fishpond in China.</title>
        <authorList>
            <person name="Lu H."/>
            <person name="Cai Z."/>
        </authorList>
    </citation>
    <scope>NUCLEOTIDE SEQUENCE</scope>
    <source>
        <strain evidence="8">JCM 30855</strain>
    </source>
</reference>
<feature type="binding site" evidence="7">
    <location>
        <position position="80"/>
    </location>
    <ligand>
        <name>S-adenosyl-L-methionine</name>
        <dbReference type="ChEBI" id="CHEBI:59789"/>
    </ligand>
</feature>
<dbReference type="RefSeq" id="WP_206572184.1">
    <property type="nucleotide sequence ID" value="NZ_JAFKCV010000001.1"/>
</dbReference>
<feature type="binding site" evidence="7">
    <location>
        <position position="55"/>
    </location>
    <ligand>
        <name>S-adenosyl-L-methionine</name>
        <dbReference type="ChEBI" id="CHEBI:59789"/>
    </ligand>
</feature>
<dbReference type="Pfam" id="PF01795">
    <property type="entry name" value="Methyltransf_5"/>
    <property type="match status" value="1"/>
</dbReference>
<dbReference type="SUPFAM" id="SSF81799">
    <property type="entry name" value="Putative methyltransferase TM0872, insert domain"/>
    <property type="match status" value="1"/>
</dbReference>
<keyword evidence="3 7" id="KW-0698">rRNA processing</keyword>
<accession>A0A939DK80</accession>
<keyword evidence="4 7" id="KW-0489">Methyltransferase</keyword>
<keyword evidence="2 7" id="KW-0963">Cytoplasm</keyword>
<comment type="caution">
    <text evidence="8">The sequence shown here is derived from an EMBL/GenBank/DDBJ whole genome shotgun (WGS) entry which is preliminary data.</text>
</comment>
<name>A0A939DK80_9ALTE</name>
<evidence type="ECO:0000256" key="4">
    <source>
        <dbReference type="ARBA" id="ARBA00022603"/>
    </source>
</evidence>
<dbReference type="InterPro" id="IPR002903">
    <property type="entry name" value="RsmH"/>
</dbReference>
<evidence type="ECO:0000256" key="7">
    <source>
        <dbReference type="HAMAP-Rule" id="MF_01007"/>
    </source>
</evidence>
<dbReference type="GO" id="GO:0071424">
    <property type="term" value="F:rRNA (cytosine-N4-)-methyltransferase activity"/>
    <property type="evidence" value="ECO:0007669"/>
    <property type="project" value="UniProtKB-UniRule"/>
</dbReference>
<dbReference type="EC" id="2.1.1.199" evidence="7"/>
<dbReference type="InterPro" id="IPR023397">
    <property type="entry name" value="SAM-dep_MeTrfase_MraW_recog"/>
</dbReference>
<gene>
    <name evidence="7 8" type="primary">rsmH</name>
    <name evidence="8" type="ORF">J0A66_02520</name>
</gene>
<feature type="binding site" evidence="7">
    <location>
        <begin position="35"/>
        <end position="37"/>
    </location>
    <ligand>
        <name>S-adenosyl-L-methionine</name>
        <dbReference type="ChEBI" id="CHEBI:59789"/>
    </ligand>
</feature>
<proteinExistence type="inferred from homology"/>
<dbReference type="Proteomes" id="UP000664654">
    <property type="component" value="Unassembled WGS sequence"/>
</dbReference>
<keyword evidence="6 7" id="KW-0949">S-adenosyl-L-methionine</keyword>
<evidence type="ECO:0000313" key="8">
    <source>
        <dbReference type="EMBL" id="MBN7824090.1"/>
    </source>
</evidence>
<dbReference type="GO" id="GO:0070475">
    <property type="term" value="P:rRNA base methylation"/>
    <property type="evidence" value="ECO:0007669"/>
    <property type="project" value="UniProtKB-UniRule"/>
</dbReference>
<dbReference type="HAMAP" id="MF_01007">
    <property type="entry name" value="16SrRNA_methyltr_H"/>
    <property type="match status" value="1"/>
</dbReference>
<comment type="subcellular location">
    <subcellularLocation>
        <location evidence="7">Cytoplasm</location>
    </subcellularLocation>
</comment>
<evidence type="ECO:0000313" key="9">
    <source>
        <dbReference type="Proteomes" id="UP000664654"/>
    </source>
</evidence>
<evidence type="ECO:0000256" key="2">
    <source>
        <dbReference type="ARBA" id="ARBA00022490"/>
    </source>
</evidence>
<keyword evidence="9" id="KW-1185">Reference proteome</keyword>
<dbReference type="FunFam" id="1.10.150.170:FF:000001">
    <property type="entry name" value="Ribosomal RNA small subunit methyltransferase H"/>
    <property type="match status" value="1"/>
</dbReference>
<evidence type="ECO:0000256" key="3">
    <source>
        <dbReference type="ARBA" id="ARBA00022552"/>
    </source>
</evidence>
<evidence type="ECO:0000256" key="1">
    <source>
        <dbReference type="ARBA" id="ARBA00010396"/>
    </source>
</evidence>
<dbReference type="AlphaFoldDB" id="A0A939DK80"/>
<dbReference type="InterPro" id="IPR029063">
    <property type="entry name" value="SAM-dependent_MTases_sf"/>
</dbReference>
<comment type="similarity">
    <text evidence="1 7">Belongs to the methyltransferase superfamily. RsmH family.</text>
</comment>
<dbReference type="EMBL" id="JAFKCV010000001">
    <property type="protein sequence ID" value="MBN7824090.1"/>
    <property type="molecule type" value="Genomic_DNA"/>
</dbReference>
<protein>
    <recommendedName>
        <fullName evidence="7">Ribosomal RNA small subunit methyltransferase H</fullName>
        <ecNumber evidence="7">2.1.1.199</ecNumber>
    </recommendedName>
    <alternativeName>
        <fullName evidence="7">16S rRNA m(4)C1402 methyltransferase</fullName>
    </alternativeName>
    <alternativeName>
        <fullName evidence="7">rRNA (cytosine-N(4)-)-methyltransferase RsmH</fullName>
    </alternativeName>
</protein>
<dbReference type="SUPFAM" id="SSF53335">
    <property type="entry name" value="S-adenosyl-L-methionine-dependent methyltransferases"/>
    <property type="match status" value="1"/>
</dbReference>
<dbReference type="PIRSF" id="PIRSF004486">
    <property type="entry name" value="MraW"/>
    <property type="match status" value="1"/>
</dbReference>
<sequence>MSTDYAHQSVLLQESIEGLAVKPDGIYLDATFGRGGHSRAILAQLSAQGRLIALDRDLQAIEAAKTFAEDPRFEIHHTSFSKLLSLTDKLGLTGKLDGILMDLGVSSPQLDDPQRGFSFMRDGPLDMRMDTTRGISAANWLAVAELEDIVQVLKEYGEERFARRIAHAIVETRDEHPLTRTGQLAKLIDDAVPVKEKHKHPATRSFQAIRIFINSELDEVTLTLEGALTALQAGGRLAVISFHSLEDRLVKRFMREKSRGRQVPMGLPIMEAELNASKSMRLIGKAIMPSEQELARNNRARSSVLRVAEKL</sequence>
<dbReference type="PANTHER" id="PTHR11265:SF0">
    <property type="entry name" value="12S RRNA N4-METHYLCYTIDINE METHYLTRANSFERASE"/>
    <property type="match status" value="1"/>
</dbReference>